<evidence type="ECO:0000259" key="8">
    <source>
        <dbReference type="PROSITE" id="PS50850"/>
    </source>
</evidence>
<evidence type="ECO:0000313" key="10">
    <source>
        <dbReference type="Proteomes" id="UP001328107"/>
    </source>
</evidence>
<keyword evidence="5 7" id="KW-1133">Transmembrane helix</keyword>
<proteinExistence type="inferred from homology"/>
<dbReference type="InterPro" id="IPR050814">
    <property type="entry name" value="Myo-inositol_Transporter"/>
</dbReference>
<evidence type="ECO:0000256" key="5">
    <source>
        <dbReference type="ARBA" id="ARBA00022989"/>
    </source>
</evidence>
<dbReference type="EMBL" id="BTRK01000001">
    <property type="protein sequence ID" value="GMR31213.1"/>
    <property type="molecule type" value="Genomic_DNA"/>
</dbReference>
<dbReference type="AlphaFoldDB" id="A0AAN4Z3E6"/>
<feature type="transmembrane region" description="Helical" evidence="7">
    <location>
        <begin position="101"/>
        <end position="120"/>
    </location>
</feature>
<dbReference type="Pfam" id="PF00083">
    <property type="entry name" value="Sugar_tr"/>
    <property type="match status" value="1"/>
</dbReference>
<evidence type="ECO:0000256" key="4">
    <source>
        <dbReference type="ARBA" id="ARBA00022692"/>
    </source>
</evidence>
<dbReference type="PRINTS" id="PR00171">
    <property type="entry name" value="SUGRTRNSPORT"/>
</dbReference>
<dbReference type="PROSITE" id="PS00217">
    <property type="entry name" value="SUGAR_TRANSPORT_2"/>
    <property type="match status" value="1"/>
</dbReference>
<evidence type="ECO:0000256" key="6">
    <source>
        <dbReference type="ARBA" id="ARBA00023136"/>
    </source>
</evidence>
<dbReference type="GO" id="GO:0016324">
    <property type="term" value="C:apical plasma membrane"/>
    <property type="evidence" value="ECO:0007669"/>
    <property type="project" value="TreeGrafter"/>
</dbReference>
<comment type="subcellular location">
    <subcellularLocation>
        <location evidence="1">Membrane</location>
        <topology evidence="1">Multi-pass membrane protein</topology>
    </subcellularLocation>
</comment>
<dbReference type="GO" id="GO:0005366">
    <property type="term" value="F:myo-inositol:proton symporter activity"/>
    <property type="evidence" value="ECO:0007669"/>
    <property type="project" value="TreeGrafter"/>
</dbReference>
<accession>A0AAN4Z3E6</accession>
<dbReference type="InterPro" id="IPR036259">
    <property type="entry name" value="MFS_trans_sf"/>
</dbReference>
<sequence>MTGGGVPTSGGSGSGIPRPEVNPTLSWFVYMLAISAVIGGFLFGYDTGIVSSAMLFVPENPGMVPMNSIWHEIIVSITPGMAAVGALLAGPGSDWIGRKKVIVAACITFAIGALICAVAPEKITLLVGRILLGVAIGFASTIVPVYISEASPSHIRGLLLTGFMLMVSFGLMASNIIGGGFSYVDPYNMGWRLMFGFAAVPALIQLVSF</sequence>
<feature type="transmembrane region" description="Helical" evidence="7">
    <location>
        <begin position="189"/>
        <end position="207"/>
    </location>
</feature>
<dbReference type="InterPro" id="IPR003663">
    <property type="entry name" value="Sugar/inositol_transpt"/>
</dbReference>
<keyword evidence="10" id="KW-1185">Reference proteome</keyword>
<evidence type="ECO:0000256" key="1">
    <source>
        <dbReference type="ARBA" id="ARBA00004141"/>
    </source>
</evidence>
<dbReference type="InterPro" id="IPR020846">
    <property type="entry name" value="MFS_dom"/>
</dbReference>
<dbReference type="Proteomes" id="UP001328107">
    <property type="component" value="Unassembled WGS sequence"/>
</dbReference>
<evidence type="ECO:0000256" key="7">
    <source>
        <dbReference type="SAM" id="Phobius"/>
    </source>
</evidence>
<comment type="caution">
    <text evidence="9">The sequence shown here is derived from an EMBL/GenBank/DDBJ whole genome shotgun (WGS) entry which is preliminary data.</text>
</comment>
<feature type="transmembrane region" description="Helical" evidence="7">
    <location>
        <begin position="126"/>
        <end position="146"/>
    </location>
</feature>
<dbReference type="PROSITE" id="PS50850">
    <property type="entry name" value="MFS"/>
    <property type="match status" value="1"/>
</dbReference>
<feature type="non-terminal residue" evidence="9">
    <location>
        <position position="209"/>
    </location>
</feature>
<feature type="transmembrane region" description="Helical" evidence="7">
    <location>
        <begin position="27"/>
        <end position="57"/>
    </location>
</feature>
<dbReference type="PROSITE" id="PS00216">
    <property type="entry name" value="SUGAR_TRANSPORT_1"/>
    <property type="match status" value="1"/>
</dbReference>
<comment type="similarity">
    <text evidence="2">Belongs to the major facilitator superfamily. Sugar transporter (TC 2.A.1.1) family.</text>
</comment>
<organism evidence="9 10">
    <name type="scientific">Pristionchus mayeri</name>
    <dbReference type="NCBI Taxonomy" id="1317129"/>
    <lineage>
        <taxon>Eukaryota</taxon>
        <taxon>Metazoa</taxon>
        <taxon>Ecdysozoa</taxon>
        <taxon>Nematoda</taxon>
        <taxon>Chromadorea</taxon>
        <taxon>Rhabditida</taxon>
        <taxon>Rhabditina</taxon>
        <taxon>Diplogasteromorpha</taxon>
        <taxon>Diplogasteroidea</taxon>
        <taxon>Neodiplogasteridae</taxon>
        <taxon>Pristionchus</taxon>
    </lineage>
</organism>
<dbReference type="SUPFAM" id="SSF103473">
    <property type="entry name" value="MFS general substrate transporter"/>
    <property type="match status" value="1"/>
</dbReference>
<dbReference type="InterPro" id="IPR005828">
    <property type="entry name" value="MFS_sugar_transport-like"/>
</dbReference>
<dbReference type="Gene3D" id="1.20.1250.20">
    <property type="entry name" value="MFS general substrate transporter like domains"/>
    <property type="match status" value="1"/>
</dbReference>
<evidence type="ECO:0000313" key="9">
    <source>
        <dbReference type="EMBL" id="GMR31213.1"/>
    </source>
</evidence>
<keyword evidence="3" id="KW-0813">Transport</keyword>
<evidence type="ECO:0000256" key="3">
    <source>
        <dbReference type="ARBA" id="ARBA00022448"/>
    </source>
</evidence>
<reference evidence="10" key="1">
    <citation type="submission" date="2022-10" db="EMBL/GenBank/DDBJ databases">
        <title>Genome assembly of Pristionchus species.</title>
        <authorList>
            <person name="Yoshida K."/>
            <person name="Sommer R.J."/>
        </authorList>
    </citation>
    <scope>NUCLEOTIDE SEQUENCE [LARGE SCALE GENOMIC DNA]</scope>
    <source>
        <strain evidence="10">RS5460</strain>
    </source>
</reference>
<evidence type="ECO:0000256" key="2">
    <source>
        <dbReference type="ARBA" id="ARBA00010992"/>
    </source>
</evidence>
<protein>
    <recommendedName>
        <fullName evidence="8">Major facilitator superfamily (MFS) profile domain-containing protein</fullName>
    </recommendedName>
</protein>
<feature type="transmembrane region" description="Helical" evidence="7">
    <location>
        <begin position="158"/>
        <end position="177"/>
    </location>
</feature>
<feature type="transmembrane region" description="Helical" evidence="7">
    <location>
        <begin position="69"/>
        <end position="89"/>
    </location>
</feature>
<dbReference type="InterPro" id="IPR005829">
    <property type="entry name" value="Sugar_transporter_CS"/>
</dbReference>
<dbReference type="PANTHER" id="PTHR48020">
    <property type="entry name" value="PROTON MYO-INOSITOL COTRANSPORTER"/>
    <property type="match status" value="1"/>
</dbReference>
<name>A0AAN4Z3E6_9BILA</name>
<gene>
    <name evidence="9" type="ORF">PMAYCL1PPCAC_01408</name>
</gene>
<keyword evidence="4 7" id="KW-0812">Transmembrane</keyword>
<keyword evidence="6 7" id="KW-0472">Membrane</keyword>
<feature type="domain" description="Major facilitator superfamily (MFS) profile" evidence="8">
    <location>
        <begin position="32"/>
        <end position="209"/>
    </location>
</feature>
<dbReference type="PANTHER" id="PTHR48020:SF12">
    <property type="entry name" value="PROTON MYO-INOSITOL COTRANSPORTER"/>
    <property type="match status" value="1"/>
</dbReference>